<dbReference type="EMBL" id="PHEX01000033">
    <property type="protein sequence ID" value="PKQ28079.1"/>
    <property type="molecule type" value="Genomic_DNA"/>
</dbReference>
<sequence>MERGLVQLYTGDGKGKTTAAIGLAMRAIGKGFKVLMVQFLKGRPYGEILTAKMLPENFKLVQYGLDTFVKKGETTPEDLELARAGLEFARNGIMNGEYDIVILDEVNVAVELGVLTASEVLPLIDERPDGVEVVLTGRYAPEEFCERADLITEMKKVKHYHDNGVPMREGIEF</sequence>
<dbReference type="PIRSF" id="PIRSF015617">
    <property type="entry name" value="Adensltrnsf_CobA"/>
    <property type="match status" value="1"/>
</dbReference>
<dbReference type="CDD" id="cd00561">
    <property type="entry name" value="CobA_ACA"/>
    <property type="match status" value="1"/>
</dbReference>
<dbReference type="InterPro" id="IPR027417">
    <property type="entry name" value="P-loop_NTPase"/>
</dbReference>
<accession>A0A2N3G5T3</accession>
<organism evidence="1 2">
    <name type="scientific">Candidatus Anoxymicrobium japonicum</name>
    <dbReference type="NCBI Taxonomy" id="2013648"/>
    <lineage>
        <taxon>Bacteria</taxon>
        <taxon>Bacillati</taxon>
        <taxon>Actinomycetota</taxon>
        <taxon>Candidatus Geothermincolia</taxon>
        <taxon>Candidatus Geothermincolales</taxon>
        <taxon>Candidatus Anoxymicrobiaceae</taxon>
        <taxon>Candidatus Anoxymicrobium</taxon>
    </lineage>
</organism>
<dbReference type="Pfam" id="PF02572">
    <property type="entry name" value="CobA_CobO_BtuR"/>
    <property type="match status" value="1"/>
</dbReference>
<reference evidence="1 2" key="1">
    <citation type="journal article" date="2017" name="ISME J.">
        <title>Potential for microbial H2 and metal transformations associated with novel bacteria and archaea in deep terrestrial subsurface sediments.</title>
        <authorList>
            <person name="Hernsdorf A.W."/>
            <person name="Amano Y."/>
            <person name="Miyakawa K."/>
            <person name="Ise K."/>
            <person name="Suzuki Y."/>
            <person name="Anantharaman K."/>
            <person name="Probst A."/>
            <person name="Burstein D."/>
            <person name="Thomas B.C."/>
            <person name="Banfield J.F."/>
        </authorList>
    </citation>
    <scope>NUCLEOTIDE SEQUENCE [LARGE SCALE GENOMIC DNA]</scope>
    <source>
        <strain evidence="1">HGW-Actinobacteria-3</strain>
    </source>
</reference>
<dbReference type="GO" id="GO:0005524">
    <property type="term" value="F:ATP binding"/>
    <property type="evidence" value="ECO:0007669"/>
    <property type="project" value="InterPro"/>
</dbReference>
<dbReference type="PANTHER" id="PTHR46638:SF1">
    <property type="entry name" value="CORRINOID ADENOSYLTRANSFERASE"/>
    <property type="match status" value="1"/>
</dbReference>
<dbReference type="PANTHER" id="PTHR46638">
    <property type="entry name" value="CORRINOID ADENOSYLTRANSFERASE"/>
    <property type="match status" value="1"/>
</dbReference>
<protein>
    <submittedName>
        <fullName evidence="1">Cob(I)yrinic acid a,c-diamide adenosyltransferase</fullName>
    </submittedName>
</protein>
<proteinExistence type="predicted"/>
<dbReference type="Proteomes" id="UP000233654">
    <property type="component" value="Unassembled WGS sequence"/>
</dbReference>
<dbReference type="AlphaFoldDB" id="A0A2N3G5T3"/>
<dbReference type="GO" id="GO:0009236">
    <property type="term" value="P:cobalamin biosynthetic process"/>
    <property type="evidence" value="ECO:0007669"/>
    <property type="project" value="InterPro"/>
</dbReference>
<dbReference type="Gene3D" id="3.40.50.300">
    <property type="entry name" value="P-loop containing nucleotide triphosphate hydrolases"/>
    <property type="match status" value="1"/>
</dbReference>
<evidence type="ECO:0000313" key="1">
    <source>
        <dbReference type="EMBL" id="PKQ28079.1"/>
    </source>
</evidence>
<gene>
    <name evidence="1" type="ORF">CVT63_04580</name>
</gene>
<comment type="caution">
    <text evidence="1">The sequence shown here is derived from an EMBL/GenBank/DDBJ whole genome shotgun (WGS) entry which is preliminary data.</text>
</comment>
<dbReference type="InterPro" id="IPR003724">
    <property type="entry name" value="CblAdoTrfase_CobA"/>
</dbReference>
<dbReference type="SUPFAM" id="SSF52540">
    <property type="entry name" value="P-loop containing nucleoside triphosphate hydrolases"/>
    <property type="match status" value="1"/>
</dbReference>
<keyword evidence="1" id="KW-0808">Transferase</keyword>
<name>A0A2N3G5T3_9ACTN</name>
<evidence type="ECO:0000313" key="2">
    <source>
        <dbReference type="Proteomes" id="UP000233654"/>
    </source>
</evidence>
<dbReference type="GO" id="GO:0008817">
    <property type="term" value="F:corrinoid adenosyltransferase activity"/>
    <property type="evidence" value="ECO:0007669"/>
    <property type="project" value="InterPro"/>
</dbReference>